<dbReference type="GO" id="GO:0005829">
    <property type="term" value="C:cytosol"/>
    <property type="evidence" value="ECO:0007669"/>
    <property type="project" value="TreeGrafter"/>
</dbReference>
<dbReference type="Pfam" id="PF09297">
    <property type="entry name" value="Zn_ribbon_NUD"/>
    <property type="match status" value="1"/>
</dbReference>
<dbReference type="Gene3D" id="1.25.40.20">
    <property type="entry name" value="Ankyrin repeat-containing domain"/>
    <property type="match status" value="1"/>
</dbReference>
<evidence type="ECO:0000256" key="1">
    <source>
        <dbReference type="ARBA" id="ARBA00001946"/>
    </source>
</evidence>
<proteinExistence type="inferred from homology"/>
<evidence type="ECO:0000256" key="7">
    <source>
        <dbReference type="ARBA" id="ARBA00022723"/>
    </source>
</evidence>
<name>A0A9W3AES0_BIOGL</name>
<dbReference type="FunFam" id="3.90.79.10:FF:000023">
    <property type="entry name" value="Peroxisomal NADH pyrophosphatase NUDT12"/>
    <property type="match status" value="1"/>
</dbReference>
<keyword evidence="7" id="KW-0479">Metal-binding</keyword>
<evidence type="ECO:0000256" key="20">
    <source>
        <dbReference type="ARBA" id="ARBA00049196"/>
    </source>
</evidence>
<dbReference type="OMA" id="CNTRTTL"/>
<dbReference type="PANTHER" id="PTHR42904">
    <property type="entry name" value="NUDIX HYDROLASE, NUDC SUBFAMILY"/>
    <property type="match status" value="1"/>
</dbReference>
<dbReference type="GO" id="GO:0019677">
    <property type="term" value="P:NAD+ catabolic process"/>
    <property type="evidence" value="ECO:0007669"/>
    <property type="project" value="TreeGrafter"/>
</dbReference>
<evidence type="ECO:0000313" key="25">
    <source>
        <dbReference type="RefSeq" id="XP_055885801.1"/>
    </source>
</evidence>
<dbReference type="SUPFAM" id="SSF55811">
    <property type="entry name" value="Nudix"/>
    <property type="match status" value="1"/>
</dbReference>
<evidence type="ECO:0000256" key="10">
    <source>
        <dbReference type="ARBA" id="ARBA00022857"/>
    </source>
</evidence>
<evidence type="ECO:0000256" key="5">
    <source>
        <dbReference type="ARBA" id="ARBA00009595"/>
    </source>
</evidence>
<evidence type="ECO:0000256" key="6">
    <source>
        <dbReference type="ARBA" id="ARBA00012381"/>
    </source>
</evidence>
<comment type="subcellular location">
    <subcellularLocation>
        <location evidence="4">Cytoplasmic granule</location>
    </subcellularLocation>
    <subcellularLocation>
        <location evidence="3">Peroxisome</location>
    </subcellularLocation>
</comment>
<evidence type="ECO:0000256" key="13">
    <source>
        <dbReference type="ARBA" id="ARBA00023679"/>
    </source>
</evidence>
<comment type="function">
    <text evidence="17">mRNA decapping enzyme that specifically removes the nicotinamide adenine dinucleotide (NAD) cap from a subset of mRNAs by hydrolyzing the diphosphate linkage to produce nicotinamide mononucleotide (NMN) and 5' monophosphate mRNA. The NAD-cap is present at the 5'-end of some RNAs; in contrast to the canonical N7 methylguanosine (m7G) cap, the NAD cap promotes mRNA decay. Preferentially acts on NAD-capped transcripts in response to nutrient stress. Also acts on free nicotinamide adenine dinucleotide molecules: hydrolyzes NAD(H) into NMN(H) and AMP, and NADPH into NMNH and 2',5'-ADP. May act to regulate the concentration of peroxisomal nicotinamide nucleotide cofactors required for oxidative metabolism in this organelle. Regulates the levels of circadian clock components PER1, PER2, PER3 and CRY2 in the liver.</text>
</comment>
<sequence>MCIHSALLKSTLKGRALVTYLFTNRTRQIFLCHVKTFSFFQKVLLLQTFQETHSPVLTKSSFFTVKKKLFNKQEVCAKRPETIISRKMSEETDVESKDSELVQRFLDCAARGDVENFEQLLGAVDIDVKSDRGWTALMFAARNGHTSVINILVQKGCDVNCLNASGQTALEIAQFWNHKEVASILSQYRQQLEYDQIHNYYSLNPLYRASDVRKDAKQLESAKNNKSAKFIMFSKLQPFLITSEEKKKKFKFAVFTLDQLPSSIRETSTLIFLGLETWDPVSSPWFAVDLVEGDHSFISKYYPDGSFVAPFPTTMQMIQSHAGLFAEAHSILCWLDKYRFCPTCGSKQTVIEGGYKQVCNNSDCTSHKGVHNTCYPRVDPSLIMLVLSPSKKQCLLGRQKRFPPKMFSCLAGFMEPGESIEDTCRREIEEESGVKVGRVDYHSSQPWPFPATLMLGCIAHARTETITIDKDELEEARWFSRAEIAQMLAGQHPDGLFIPPSQAIAHQLIKSWATSNSANL</sequence>
<dbReference type="PROSITE" id="PS50297">
    <property type="entry name" value="ANK_REP_REGION"/>
    <property type="match status" value="1"/>
</dbReference>
<dbReference type="NCBIfam" id="NF001299">
    <property type="entry name" value="PRK00241.1"/>
    <property type="match status" value="1"/>
</dbReference>
<evidence type="ECO:0000256" key="8">
    <source>
        <dbReference type="ARBA" id="ARBA00022801"/>
    </source>
</evidence>
<feature type="domain" description="Nudix hydrolase" evidence="23">
    <location>
        <begin position="376"/>
        <end position="510"/>
    </location>
</feature>
<comment type="cofactor">
    <cofactor evidence="1">
        <name>Mg(2+)</name>
        <dbReference type="ChEBI" id="CHEBI:18420"/>
    </cofactor>
</comment>
<dbReference type="SMART" id="SM00248">
    <property type="entry name" value="ANK"/>
    <property type="match status" value="2"/>
</dbReference>
<dbReference type="RefSeq" id="XP_055885801.1">
    <property type="nucleotide sequence ID" value="XM_056029826.1"/>
</dbReference>
<dbReference type="InterPro" id="IPR036770">
    <property type="entry name" value="Ankyrin_rpt-contain_sf"/>
</dbReference>
<dbReference type="Pfam" id="PF12796">
    <property type="entry name" value="Ank_2"/>
    <property type="match status" value="1"/>
</dbReference>
<dbReference type="GO" id="GO:0035529">
    <property type="term" value="F:NADH pyrophosphatase activity"/>
    <property type="evidence" value="ECO:0007669"/>
    <property type="project" value="TreeGrafter"/>
</dbReference>
<dbReference type="EC" id="3.6.1.22" evidence="6"/>
<keyword evidence="8" id="KW-0378">Hydrolase</keyword>
<dbReference type="PROSITE" id="PS51462">
    <property type="entry name" value="NUDIX"/>
    <property type="match status" value="1"/>
</dbReference>
<evidence type="ECO:0000256" key="2">
    <source>
        <dbReference type="ARBA" id="ARBA00001947"/>
    </source>
</evidence>
<keyword evidence="12" id="KW-0576">Peroxisome</keyword>
<dbReference type="InterPro" id="IPR002110">
    <property type="entry name" value="Ankyrin_rpt"/>
</dbReference>
<keyword evidence="11" id="KW-0520">NAD</keyword>
<comment type="similarity">
    <text evidence="5">Belongs to the Nudix hydrolase family. NudC subfamily.</text>
</comment>
<evidence type="ECO:0000256" key="17">
    <source>
        <dbReference type="ARBA" id="ARBA00045837"/>
    </source>
</evidence>
<comment type="catalytic activity">
    <reaction evidence="13">
        <text>a 5'-end NAD(+)-phospho-ribonucleoside in mRNA + H2O = a 5'-end phospho-adenosine-phospho-ribonucleoside in mRNA + beta-nicotinamide D-ribonucleotide + 2 H(+)</text>
        <dbReference type="Rhea" id="RHEA:60876"/>
        <dbReference type="Rhea" id="RHEA-COMP:15698"/>
        <dbReference type="Rhea" id="RHEA-COMP:15719"/>
        <dbReference type="ChEBI" id="CHEBI:14649"/>
        <dbReference type="ChEBI" id="CHEBI:15377"/>
        <dbReference type="ChEBI" id="CHEBI:15378"/>
        <dbReference type="ChEBI" id="CHEBI:144029"/>
        <dbReference type="ChEBI" id="CHEBI:144051"/>
    </reaction>
    <physiologicalReaction direction="left-to-right" evidence="13">
        <dbReference type="Rhea" id="RHEA:60877"/>
    </physiologicalReaction>
</comment>
<dbReference type="InterPro" id="IPR000086">
    <property type="entry name" value="NUDIX_hydrolase_dom"/>
</dbReference>
<dbReference type="InterPro" id="IPR050241">
    <property type="entry name" value="NAD-cap_RNA_hydrolase_NudC"/>
</dbReference>
<dbReference type="GeneID" id="106053342"/>
<evidence type="ECO:0000256" key="12">
    <source>
        <dbReference type="ARBA" id="ARBA00023140"/>
    </source>
</evidence>
<evidence type="ECO:0000256" key="18">
    <source>
        <dbReference type="ARBA" id="ARBA00046702"/>
    </source>
</evidence>
<dbReference type="AlphaFoldDB" id="A0A9W3AES0"/>
<dbReference type="PANTHER" id="PTHR42904:SF6">
    <property type="entry name" value="NAD-CAPPED RNA HYDROLASE NUDT12"/>
    <property type="match status" value="1"/>
</dbReference>
<keyword evidence="10" id="KW-0521">NADP</keyword>
<comment type="catalytic activity">
    <reaction evidence="20">
        <text>NAD(+) + H2O = beta-nicotinamide D-ribonucleotide + AMP + 2 H(+)</text>
        <dbReference type="Rhea" id="RHEA:11800"/>
        <dbReference type="ChEBI" id="CHEBI:14649"/>
        <dbReference type="ChEBI" id="CHEBI:15377"/>
        <dbReference type="ChEBI" id="CHEBI:15378"/>
        <dbReference type="ChEBI" id="CHEBI:57540"/>
        <dbReference type="ChEBI" id="CHEBI:456215"/>
        <dbReference type="EC" id="3.6.1.22"/>
    </reaction>
    <physiologicalReaction direction="left-to-right" evidence="20">
        <dbReference type="Rhea" id="RHEA:11801"/>
    </physiologicalReaction>
</comment>
<dbReference type="InterPro" id="IPR049734">
    <property type="entry name" value="NudC-like_C"/>
</dbReference>
<comment type="catalytic activity">
    <reaction evidence="21">
        <text>NADH + H2O = reduced beta-nicotinamide D-ribonucleotide + AMP + 2 H(+)</text>
        <dbReference type="Rhea" id="RHEA:48868"/>
        <dbReference type="ChEBI" id="CHEBI:15377"/>
        <dbReference type="ChEBI" id="CHEBI:15378"/>
        <dbReference type="ChEBI" id="CHEBI:57945"/>
        <dbReference type="ChEBI" id="CHEBI:90832"/>
        <dbReference type="ChEBI" id="CHEBI:456215"/>
        <dbReference type="EC" id="3.6.1.22"/>
    </reaction>
    <physiologicalReaction direction="left-to-right" evidence="21">
        <dbReference type="Rhea" id="RHEA:48869"/>
    </physiologicalReaction>
</comment>
<evidence type="ECO:0000256" key="15">
    <source>
        <dbReference type="ARBA" id="ARBA00030313"/>
    </source>
</evidence>
<dbReference type="OrthoDB" id="10249612at2759"/>
<dbReference type="Proteomes" id="UP001165740">
    <property type="component" value="Chromosome 1"/>
</dbReference>
<dbReference type="GO" id="GO:0005777">
    <property type="term" value="C:peroxisome"/>
    <property type="evidence" value="ECO:0007669"/>
    <property type="project" value="UniProtKB-SubCell"/>
</dbReference>
<evidence type="ECO:0000256" key="22">
    <source>
        <dbReference type="PROSITE-ProRule" id="PRU00023"/>
    </source>
</evidence>
<evidence type="ECO:0000256" key="16">
    <source>
        <dbReference type="ARBA" id="ARBA00031178"/>
    </source>
</evidence>
<evidence type="ECO:0000256" key="11">
    <source>
        <dbReference type="ARBA" id="ARBA00023027"/>
    </source>
</evidence>
<comment type="subunit">
    <text evidence="18">Homodimer. Homodimerization is essential for its catalytic activity and protein stability. Interacts (via ANK repeats) with BLMH.</text>
</comment>
<evidence type="ECO:0000313" key="26">
    <source>
        <dbReference type="RefSeq" id="XP_055885809.1"/>
    </source>
</evidence>
<dbReference type="InterPro" id="IPR020084">
    <property type="entry name" value="NUDIX_hydrolase_CS"/>
</dbReference>
<dbReference type="CDD" id="cd03429">
    <property type="entry name" value="NUDIX_NADH_pyrophosphatase_Nudt13"/>
    <property type="match status" value="1"/>
</dbReference>
<gene>
    <name evidence="25 26 27" type="primary">LOC106053342</name>
</gene>
<dbReference type="RefSeq" id="XP_055885809.1">
    <property type="nucleotide sequence ID" value="XM_056029834.1"/>
</dbReference>
<evidence type="ECO:0000256" key="14">
    <source>
        <dbReference type="ARBA" id="ARBA00023869"/>
    </source>
</evidence>
<dbReference type="InterPro" id="IPR015376">
    <property type="entry name" value="Znr_NADH_PPase"/>
</dbReference>
<keyword evidence="9" id="KW-0460">Magnesium</keyword>
<comment type="cofactor">
    <cofactor evidence="2">
        <name>Zn(2+)</name>
        <dbReference type="ChEBI" id="CHEBI:29105"/>
    </cofactor>
</comment>
<feature type="repeat" description="ANK" evidence="22">
    <location>
        <begin position="132"/>
        <end position="164"/>
    </location>
</feature>
<reference evidence="25 26" key="1">
    <citation type="submission" date="2025-04" db="UniProtKB">
        <authorList>
            <consortium name="RefSeq"/>
        </authorList>
    </citation>
    <scope>IDENTIFICATION</scope>
</reference>
<dbReference type="SUPFAM" id="SSF48403">
    <property type="entry name" value="Ankyrin repeat"/>
    <property type="match status" value="1"/>
</dbReference>
<organism evidence="24 27">
    <name type="scientific">Biomphalaria glabrata</name>
    <name type="common">Bloodfluke planorb</name>
    <name type="synonym">Freshwater snail</name>
    <dbReference type="NCBI Taxonomy" id="6526"/>
    <lineage>
        <taxon>Eukaryota</taxon>
        <taxon>Metazoa</taxon>
        <taxon>Spiralia</taxon>
        <taxon>Lophotrochozoa</taxon>
        <taxon>Mollusca</taxon>
        <taxon>Gastropoda</taxon>
        <taxon>Heterobranchia</taxon>
        <taxon>Euthyneura</taxon>
        <taxon>Panpulmonata</taxon>
        <taxon>Hygrophila</taxon>
        <taxon>Lymnaeoidea</taxon>
        <taxon>Planorbidae</taxon>
        <taxon>Biomphalaria</taxon>
    </lineage>
</organism>
<keyword evidence="22" id="KW-0040">ANK repeat</keyword>
<evidence type="ECO:0000256" key="4">
    <source>
        <dbReference type="ARBA" id="ARBA00004463"/>
    </source>
</evidence>
<dbReference type="Pfam" id="PF09296">
    <property type="entry name" value="NUDIX-like"/>
    <property type="match status" value="1"/>
</dbReference>
<protein>
    <recommendedName>
        <fullName evidence="14">NAD-capped RNA hydrolase NUDT12</fullName>
        <ecNumber evidence="6">3.6.1.22</ecNumber>
    </recommendedName>
    <alternativeName>
        <fullName evidence="15">NADH pyrophosphatase NUDT12</fullName>
    </alternativeName>
    <alternativeName>
        <fullName evidence="16">Nucleoside diphosphate-linked moiety X motif 12</fullName>
    </alternativeName>
</protein>
<dbReference type="Gene3D" id="3.90.79.20">
    <property type="match status" value="1"/>
</dbReference>
<dbReference type="Pfam" id="PF00293">
    <property type="entry name" value="NUDIX"/>
    <property type="match status" value="1"/>
</dbReference>
<dbReference type="GO" id="GO:0006742">
    <property type="term" value="P:NADP+ catabolic process"/>
    <property type="evidence" value="ECO:0007669"/>
    <property type="project" value="TreeGrafter"/>
</dbReference>
<dbReference type="RefSeq" id="XP_055885815.1">
    <property type="nucleotide sequence ID" value="XM_056029840.1"/>
</dbReference>
<evidence type="ECO:0000256" key="19">
    <source>
        <dbReference type="ARBA" id="ARBA00047501"/>
    </source>
</evidence>
<dbReference type="PROSITE" id="PS00893">
    <property type="entry name" value="NUDIX_BOX"/>
    <property type="match status" value="1"/>
</dbReference>
<evidence type="ECO:0000256" key="21">
    <source>
        <dbReference type="ARBA" id="ARBA00049264"/>
    </source>
</evidence>
<dbReference type="GO" id="GO:0046872">
    <property type="term" value="F:metal ion binding"/>
    <property type="evidence" value="ECO:0007669"/>
    <property type="project" value="UniProtKB-KW"/>
</dbReference>
<keyword evidence="24" id="KW-1185">Reference proteome</keyword>
<accession>A0A9W3AES0</accession>
<evidence type="ECO:0000313" key="24">
    <source>
        <dbReference type="Proteomes" id="UP001165740"/>
    </source>
</evidence>
<evidence type="ECO:0000256" key="3">
    <source>
        <dbReference type="ARBA" id="ARBA00004275"/>
    </source>
</evidence>
<dbReference type="InterPro" id="IPR015375">
    <property type="entry name" value="NADH_PPase-like_N"/>
</dbReference>
<comment type="catalytic activity">
    <reaction evidence="19">
        <text>NADPH + H2O = reduced beta-nicotinamide D-ribonucleotide + adenosine 2',5'-bisphosphate + 2 H(+)</text>
        <dbReference type="Rhea" id="RHEA:60820"/>
        <dbReference type="ChEBI" id="CHEBI:15377"/>
        <dbReference type="ChEBI" id="CHEBI:15378"/>
        <dbReference type="ChEBI" id="CHEBI:57783"/>
        <dbReference type="ChEBI" id="CHEBI:90832"/>
        <dbReference type="ChEBI" id="CHEBI:194156"/>
    </reaction>
    <physiologicalReaction direction="left-to-right" evidence="19">
        <dbReference type="Rhea" id="RHEA:60821"/>
    </physiologicalReaction>
</comment>
<evidence type="ECO:0000256" key="9">
    <source>
        <dbReference type="ARBA" id="ARBA00022842"/>
    </source>
</evidence>
<evidence type="ECO:0000259" key="23">
    <source>
        <dbReference type="PROSITE" id="PS51462"/>
    </source>
</evidence>
<dbReference type="Gene3D" id="3.90.79.10">
    <property type="entry name" value="Nucleoside Triphosphate Pyrophosphohydrolase"/>
    <property type="match status" value="1"/>
</dbReference>
<dbReference type="PROSITE" id="PS50088">
    <property type="entry name" value="ANK_REPEAT"/>
    <property type="match status" value="1"/>
</dbReference>
<evidence type="ECO:0000313" key="27">
    <source>
        <dbReference type="RefSeq" id="XP_055885815.1"/>
    </source>
</evidence>
<dbReference type="InterPro" id="IPR015797">
    <property type="entry name" value="NUDIX_hydrolase-like_dom_sf"/>
</dbReference>